<dbReference type="EMBL" id="JASWJB010000116">
    <property type="protein sequence ID" value="KAK2596244.1"/>
    <property type="molecule type" value="Genomic_DNA"/>
</dbReference>
<organism evidence="4 5">
    <name type="scientific">Conoideocrella luteorostrata</name>
    <dbReference type="NCBI Taxonomy" id="1105319"/>
    <lineage>
        <taxon>Eukaryota</taxon>
        <taxon>Fungi</taxon>
        <taxon>Dikarya</taxon>
        <taxon>Ascomycota</taxon>
        <taxon>Pezizomycotina</taxon>
        <taxon>Sordariomycetes</taxon>
        <taxon>Hypocreomycetidae</taxon>
        <taxon>Hypocreales</taxon>
        <taxon>Clavicipitaceae</taxon>
        <taxon>Conoideocrella</taxon>
    </lineage>
</organism>
<dbReference type="InterPro" id="IPR001138">
    <property type="entry name" value="Zn2Cys6_DnaBD"/>
</dbReference>
<evidence type="ECO:0000313" key="4">
    <source>
        <dbReference type="EMBL" id="KAK2596244.1"/>
    </source>
</evidence>
<feature type="region of interest" description="Disordered" evidence="2">
    <location>
        <begin position="1"/>
        <end position="45"/>
    </location>
</feature>
<evidence type="ECO:0000256" key="1">
    <source>
        <dbReference type="ARBA" id="ARBA00023242"/>
    </source>
</evidence>
<dbReference type="GO" id="GO:0001228">
    <property type="term" value="F:DNA-binding transcription activator activity, RNA polymerase II-specific"/>
    <property type="evidence" value="ECO:0007669"/>
    <property type="project" value="TreeGrafter"/>
</dbReference>
<dbReference type="PANTHER" id="PTHR47784:SF4">
    <property type="entry name" value="ZN(II)2CYS6 TRANSCRIPTION FACTOR (EUROFUNG)"/>
    <property type="match status" value="1"/>
</dbReference>
<gene>
    <name evidence="4" type="ORF">QQS21_006336</name>
</gene>
<evidence type="ECO:0000313" key="5">
    <source>
        <dbReference type="Proteomes" id="UP001251528"/>
    </source>
</evidence>
<accession>A0AAJ0FT10</accession>
<dbReference type="GO" id="GO:0008270">
    <property type="term" value="F:zinc ion binding"/>
    <property type="evidence" value="ECO:0007669"/>
    <property type="project" value="InterPro"/>
</dbReference>
<dbReference type="InterPro" id="IPR036864">
    <property type="entry name" value="Zn2-C6_fun-type_DNA-bd_sf"/>
</dbReference>
<keyword evidence="1" id="KW-0539">Nucleus</keyword>
<reference evidence="4" key="1">
    <citation type="submission" date="2023-06" db="EMBL/GenBank/DDBJ databases">
        <title>Conoideocrella luteorostrata (Hypocreales: Clavicipitaceae), a potential biocontrol fungus for elongate hemlock scale in United States Christmas tree production areas.</title>
        <authorList>
            <person name="Barrett H."/>
            <person name="Lovett B."/>
            <person name="Macias A.M."/>
            <person name="Stajich J.E."/>
            <person name="Kasson M.T."/>
        </authorList>
    </citation>
    <scope>NUCLEOTIDE SEQUENCE</scope>
    <source>
        <strain evidence="4">ARSEF 14590</strain>
    </source>
</reference>
<dbReference type="PROSITE" id="PS50048">
    <property type="entry name" value="ZN2_CY6_FUNGAL_2"/>
    <property type="match status" value="1"/>
</dbReference>
<dbReference type="SMART" id="SM00066">
    <property type="entry name" value="GAL4"/>
    <property type="match status" value="1"/>
</dbReference>
<dbReference type="InterPro" id="IPR053157">
    <property type="entry name" value="Sterol_Uptake_Regulator"/>
</dbReference>
<dbReference type="Pfam" id="PF00172">
    <property type="entry name" value="Zn_clus"/>
    <property type="match status" value="1"/>
</dbReference>
<dbReference type="Proteomes" id="UP001251528">
    <property type="component" value="Unassembled WGS sequence"/>
</dbReference>
<feature type="domain" description="Zn(2)-C6 fungal-type" evidence="3">
    <location>
        <begin position="40"/>
        <end position="70"/>
    </location>
</feature>
<feature type="region of interest" description="Disordered" evidence="2">
    <location>
        <begin position="69"/>
        <end position="149"/>
    </location>
</feature>
<comment type="caution">
    <text evidence="4">The sequence shown here is derived from an EMBL/GenBank/DDBJ whole genome shotgun (WGS) entry which is preliminary data.</text>
</comment>
<evidence type="ECO:0000259" key="3">
    <source>
        <dbReference type="PROSITE" id="PS50048"/>
    </source>
</evidence>
<proteinExistence type="predicted"/>
<dbReference type="Gene3D" id="4.10.240.10">
    <property type="entry name" value="Zn(2)-C6 fungal-type DNA-binding domain"/>
    <property type="match status" value="1"/>
</dbReference>
<feature type="compositionally biased region" description="Basic and acidic residues" evidence="2">
    <location>
        <begin position="90"/>
        <end position="112"/>
    </location>
</feature>
<protein>
    <recommendedName>
        <fullName evidence="3">Zn(2)-C6 fungal-type domain-containing protein</fullName>
    </recommendedName>
</protein>
<keyword evidence="5" id="KW-1185">Reference proteome</keyword>
<dbReference type="PROSITE" id="PS00463">
    <property type="entry name" value="ZN2_CY6_FUNGAL_1"/>
    <property type="match status" value="1"/>
</dbReference>
<dbReference type="SUPFAM" id="SSF57701">
    <property type="entry name" value="Zn2/Cys6 DNA-binding domain"/>
    <property type="match status" value="1"/>
</dbReference>
<name>A0AAJ0FT10_9HYPO</name>
<dbReference type="PANTHER" id="PTHR47784">
    <property type="entry name" value="STEROL UPTAKE CONTROL PROTEIN 2"/>
    <property type="match status" value="1"/>
</dbReference>
<evidence type="ECO:0000256" key="2">
    <source>
        <dbReference type="SAM" id="MobiDB-lite"/>
    </source>
</evidence>
<dbReference type="AlphaFoldDB" id="A0AAJ0FT10"/>
<sequence length="484" mass="53383">MPRRRGAVRGSDTGPDNATSQAERQVAVKPRRSHRKSRNGCAECRRRHIRCDKHQPVCSNCTTAERSCFYPDAPRNTGRTSSSVVGGEGDLAHQDGQHQEEQEQEQEAHTETHGTLPVPPSFPSSFPLPTRDESLNTHHLGVEPPPVSVEPSFSTTDLILFHHAETDMDHAGIGPQGQLQQVLSIAVRHSLDAPYLLDQVLALAAVHLSMHLPSTSSPSINGQTSAEASPTSLISNLTRFGLRDHATVLQNRAMASFNQLTSDTIHSDNPDAAVPRFLFSSFLSLHALAETLSVLRTEDLHLHRFIDSFVDCLNLHRGIRAATGEPLYKLLSQSNELRSMLETLNITSEANRNKSPQGTECDPIKTVLDSEDLSTASLRAYRATVDSLQQSFDMYSGLSVQHAPHAASAFSVTAPAEYADLLRKCSPEALVILAYYGVLLHRCRQYWMFRDVGARMVLCIANTLGTYWQDALAWPLQVVETEND</sequence>
<feature type="compositionally biased region" description="Polar residues" evidence="2">
    <location>
        <begin position="14"/>
        <end position="23"/>
    </location>
</feature>
<dbReference type="CDD" id="cd00067">
    <property type="entry name" value="GAL4"/>
    <property type="match status" value="1"/>
</dbReference>
<feature type="compositionally biased region" description="Basic residues" evidence="2">
    <location>
        <begin position="29"/>
        <end position="38"/>
    </location>
</feature>